<evidence type="ECO:0000313" key="7">
    <source>
        <dbReference type="Proteomes" id="UP000694406"/>
    </source>
</evidence>
<dbReference type="SMART" id="SM00431">
    <property type="entry name" value="SCAN"/>
    <property type="match status" value="1"/>
</dbReference>
<evidence type="ECO:0000259" key="5">
    <source>
        <dbReference type="PROSITE" id="PS50805"/>
    </source>
</evidence>
<dbReference type="InterPro" id="IPR001909">
    <property type="entry name" value="KRAB"/>
</dbReference>
<dbReference type="CDD" id="cd07765">
    <property type="entry name" value="KRAB_A-box"/>
    <property type="match status" value="1"/>
</dbReference>
<dbReference type="SUPFAM" id="SSF47353">
    <property type="entry name" value="Retrovirus capsid dimerization domain-like"/>
    <property type="match status" value="1"/>
</dbReference>
<proteinExistence type="predicted"/>
<dbReference type="InterPro" id="IPR036051">
    <property type="entry name" value="KRAB_dom_sf"/>
</dbReference>
<keyword evidence="3" id="KW-0539">Nucleus</keyword>
<evidence type="ECO:0000313" key="6">
    <source>
        <dbReference type="Ensembl" id="ENSLLTP00000005009.1"/>
    </source>
</evidence>
<reference evidence="6" key="1">
    <citation type="submission" date="2025-08" db="UniProtKB">
        <authorList>
            <consortium name="Ensembl"/>
        </authorList>
    </citation>
    <scope>IDENTIFICATION</scope>
</reference>
<dbReference type="Gene3D" id="1.10.4020.10">
    <property type="entry name" value="DNA breaking-rejoining enzymes"/>
    <property type="match status" value="1"/>
</dbReference>
<evidence type="ECO:0000259" key="4">
    <source>
        <dbReference type="PROSITE" id="PS50804"/>
    </source>
</evidence>
<reference evidence="6" key="2">
    <citation type="submission" date="2025-09" db="UniProtKB">
        <authorList>
            <consortium name="Ensembl"/>
        </authorList>
    </citation>
    <scope>IDENTIFICATION</scope>
</reference>
<dbReference type="SUPFAM" id="SSF109640">
    <property type="entry name" value="KRAB domain (Kruppel-associated box)"/>
    <property type="match status" value="1"/>
</dbReference>
<evidence type="ECO:0000256" key="1">
    <source>
        <dbReference type="ARBA" id="ARBA00023015"/>
    </source>
</evidence>
<dbReference type="GeneTree" id="ENSGT01150000286941"/>
<keyword evidence="1" id="KW-0805">Transcription regulation</keyword>
<dbReference type="PROSITE" id="PS50805">
    <property type="entry name" value="KRAB"/>
    <property type="match status" value="1"/>
</dbReference>
<dbReference type="InterPro" id="IPR003309">
    <property type="entry name" value="SCAN_dom"/>
</dbReference>
<sequence>MSSNKNNNQKVQLPLEKSTFGTSSVLEARETTSGVLGTPSFIESSSQEADGPRELCSRLHHVYRQWLKLEKHTKAQILDLLVLEQFLAVLPPEMTSWVQECGAKTCSQAVALAEGFLLSQAEEEKLRVRQDHSKKKKDAIVGCNVTQFLNEAVTFDDVAVVFSEGEWALLNFSQKSLYKEVMLENASNVVSLGSPCTYILIVSGSREWCSSPLQNEEPALSKDVSMVIWPA</sequence>
<dbReference type="Proteomes" id="UP000694406">
    <property type="component" value="Unplaced"/>
</dbReference>
<evidence type="ECO:0000256" key="2">
    <source>
        <dbReference type="ARBA" id="ARBA00023163"/>
    </source>
</evidence>
<dbReference type="Ensembl" id="ENSLLTT00000005209.1">
    <property type="protein sequence ID" value="ENSLLTP00000005009.1"/>
    <property type="gene ID" value="ENSLLTG00000003808.1"/>
</dbReference>
<name>A0A8C5RN98_LATLA</name>
<dbReference type="PANTHER" id="PTHR45935:SF15">
    <property type="entry name" value="SCAN BOX DOMAIN-CONTAINING PROTEIN"/>
    <property type="match status" value="1"/>
</dbReference>
<dbReference type="Gene3D" id="6.10.140.140">
    <property type="match status" value="1"/>
</dbReference>
<dbReference type="InterPro" id="IPR038269">
    <property type="entry name" value="SCAN_sf"/>
</dbReference>
<feature type="domain" description="KRAB" evidence="5">
    <location>
        <begin position="153"/>
        <end position="231"/>
    </location>
</feature>
<keyword evidence="2" id="KW-0804">Transcription</keyword>
<dbReference type="PROSITE" id="PS50804">
    <property type="entry name" value="SCAN_BOX"/>
    <property type="match status" value="1"/>
</dbReference>
<dbReference type="Pfam" id="PF01352">
    <property type="entry name" value="KRAB"/>
    <property type="match status" value="1"/>
</dbReference>
<dbReference type="CDD" id="cd07936">
    <property type="entry name" value="SCAN"/>
    <property type="match status" value="1"/>
</dbReference>
<keyword evidence="7" id="KW-1185">Reference proteome</keyword>
<organism evidence="6 7">
    <name type="scientific">Laticauda laticaudata</name>
    <name type="common">Blue-ringed sea krait</name>
    <name type="synonym">Blue-lipped sea krait</name>
    <dbReference type="NCBI Taxonomy" id="8630"/>
    <lineage>
        <taxon>Eukaryota</taxon>
        <taxon>Metazoa</taxon>
        <taxon>Chordata</taxon>
        <taxon>Craniata</taxon>
        <taxon>Vertebrata</taxon>
        <taxon>Euteleostomi</taxon>
        <taxon>Lepidosauria</taxon>
        <taxon>Squamata</taxon>
        <taxon>Bifurcata</taxon>
        <taxon>Unidentata</taxon>
        <taxon>Episquamata</taxon>
        <taxon>Toxicofera</taxon>
        <taxon>Serpentes</taxon>
        <taxon>Colubroidea</taxon>
        <taxon>Elapidae</taxon>
        <taxon>Laticaudinae</taxon>
        <taxon>Laticauda</taxon>
    </lineage>
</organism>
<dbReference type="AlphaFoldDB" id="A0A8C5RN98"/>
<dbReference type="InterPro" id="IPR050916">
    <property type="entry name" value="SCAN-C2H2_zinc_finger"/>
</dbReference>
<protein>
    <submittedName>
        <fullName evidence="6">Uncharacterized protein</fullName>
    </submittedName>
</protein>
<feature type="domain" description="SCAN box" evidence="4">
    <location>
        <begin position="41"/>
        <end position="116"/>
    </location>
</feature>
<dbReference type="GO" id="GO:0006355">
    <property type="term" value="P:regulation of DNA-templated transcription"/>
    <property type="evidence" value="ECO:0007669"/>
    <property type="project" value="InterPro"/>
</dbReference>
<dbReference type="SMART" id="SM00349">
    <property type="entry name" value="KRAB"/>
    <property type="match status" value="1"/>
</dbReference>
<evidence type="ECO:0000256" key="3">
    <source>
        <dbReference type="ARBA" id="ARBA00023242"/>
    </source>
</evidence>
<dbReference type="Pfam" id="PF02023">
    <property type="entry name" value="SCAN"/>
    <property type="match status" value="1"/>
</dbReference>
<accession>A0A8C5RN98</accession>
<dbReference type="PANTHER" id="PTHR45935">
    <property type="entry name" value="PROTEIN ZBED8-RELATED"/>
    <property type="match status" value="1"/>
</dbReference>